<keyword evidence="6 13" id="KW-0418">Kinase</keyword>
<keyword evidence="5" id="KW-0547">Nucleotide-binding</keyword>
<dbReference type="InterPro" id="IPR003594">
    <property type="entry name" value="HATPase_dom"/>
</dbReference>
<reference evidence="13 14" key="1">
    <citation type="submission" date="2009-06" db="EMBL/GenBank/DDBJ databases">
        <title>The Genome Sequence of Lactobacillus coleohominis strain 101-4-CHN.</title>
        <authorList>
            <consortium name="The Broad Institute Genome Sequencing Platform"/>
            <person name="Ward D."/>
            <person name="Young S.K."/>
            <person name="Zeng Q."/>
            <person name="Koehrsen M."/>
            <person name="Alvarado L."/>
            <person name="Berlin A."/>
            <person name="Borenstein D."/>
            <person name="Chen Z."/>
            <person name="Engels R."/>
            <person name="Freedman E."/>
            <person name="Gellesch M."/>
            <person name="Goldberg J."/>
            <person name="Griggs A."/>
            <person name="Gujja S."/>
            <person name="Heiman D."/>
            <person name="Hepburn T."/>
            <person name="Howarth C."/>
            <person name="Jen D."/>
            <person name="Larson L."/>
            <person name="Lewis B."/>
            <person name="Mehta T."/>
            <person name="Park D."/>
            <person name="Pearson M."/>
            <person name="Roberts A."/>
            <person name="Saif S."/>
            <person name="Shea T."/>
            <person name="Shenoy N."/>
            <person name="Sisk P."/>
            <person name="Stolte C."/>
            <person name="Sykes S."/>
            <person name="Walk T."/>
            <person name="White J."/>
            <person name="Yandava C."/>
            <person name="Liu Y."/>
            <person name="Xu Q."/>
            <person name="Lander E."/>
            <person name="Nusbaum C."/>
            <person name="Galagan J."/>
            <person name="Birren B."/>
        </authorList>
    </citation>
    <scope>NUCLEOTIDE SEQUENCE [LARGE SCALE GENOMIC DNA]</scope>
    <source>
        <strain evidence="13 14">101-4-CHN</strain>
    </source>
</reference>
<keyword evidence="8" id="KW-0902">Two-component regulatory system</keyword>
<evidence type="ECO:0000259" key="12">
    <source>
        <dbReference type="Pfam" id="PF07730"/>
    </source>
</evidence>
<evidence type="ECO:0000256" key="2">
    <source>
        <dbReference type="ARBA" id="ARBA00012438"/>
    </source>
</evidence>
<name>C7XX57_9LACO</name>
<dbReference type="eggNOG" id="COG4585">
    <property type="taxonomic scope" value="Bacteria"/>
</dbReference>
<evidence type="ECO:0000313" key="14">
    <source>
        <dbReference type="Proteomes" id="UP000003987"/>
    </source>
</evidence>
<evidence type="ECO:0000256" key="1">
    <source>
        <dbReference type="ARBA" id="ARBA00000085"/>
    </source>
</evidence>
<keyword evidence="14" id="KW-1185">Reference proteome</keyword>
<feature type="transmembrane region" description="Helical" evidence="10">
    <location>
        <begin position="90"/>
        <end position="109"/>
    </location>
</feature>
<gene>
    <name evidence="13" type="ORF">HMPREF0501_01342</name>
</gene>
<dbReference type="AlphaFoldDB" id="C7XX57"/>
<evidence type="ECO:0000256" key="10">
    <source>
        <dbReference type="SAM" id="Phobius"/>
    </source>
</evidence>
<keyword evidence="10" id="KW-0472">Membrane</keyword>
<evidence type="ECO:0000256" key="7">
    <source>
        <dbReference type="ARBA" id="ARBA00022840"/>
    </source>
</evidence>
<dbReference type="GO" id="GO:0046983">
    <property type="term" value="F:protein dimerization activity"/>
    <property type="evidence" value="ECO:0007669"/>
    <property type="project" value="InterPro"/>
</dbReference>
<dbReference type="Pfam" id="PF07730">
    <property type="entry name" value="HisKA_3"/>
    <property type="match status" value="1"/>
</dbReference>
<dbReference type="Pfam" id="PF02518">
    <property type="entry name" value="HATPase_c"/>
    <property type="match status" value="1"/>
</dbReference>
<keyword evidence="7" id="KW-0067">ATP-binding</keyword>
<dbReference type="InterPro" id="IPR036890">
    <property type="entry name" value="HATPase_C_sf"/>
</dbReference>
<dbReference type="HOGENOM" id="CLU_000445_20_15_9"/>
<keyword evidence="3" id="KW-0597">Phosphoprotein</keyword>
<evidence type="ECO:0000256" key="9">
    <source>
        <dbReference type="SAM" id="Coils"/>
    </source>
</evidence>
<evidence type="ECO:0000256" key="4">
    <source>
        <dbReference type="ARBA" id="ARBA00022679"/>
    </source>
</evidence>
<protein>
    <recommendedName>
        <fullName evidence="2">histidine kinase</fullName>
        <ecNumber evidence="2">2.7.13.3</ecNumber>
    </recommendedName>
</protein>
<evidence type="ECO:0000259" key="11">
    <source>
        <dbReference type="Pfam" id="PF02518"/>
    </source>
</evidence>
<feature type="domain" description="Histidine kinase/HSP90-like ATPase" evidence="11">
    <location>
        <begin position="255"/>
        <end position="342"/>
    </location>
</feature>
<keyword evidence="10" id="KW-1133">Transmembrane helix</keyword>
<dbReference type="GO" id="GO:0005524">
    <property type="term" value="F:ATP binding"/>
    <property type="evidence" value="ECO:0007669"/>
    <property type="project" value="UniProtKB-KW"/>
</dbReference>
<keyword evidence="4" id="KW-0808">Transferase</keyword>
<feature type="transmembrane region" description="Helical" evidence="10">
    <location>
        <begin position="20"/>
        <end position="37"/>
    </location>
</feature>
<dbReference type="SUPFAM" id="SSF55874">
    <property type="entry name" value="ATPase domain of HSP90 chaperone/DNA topoisomerase II/histidine kinase"/>
    <property type="match status" value="1"/>
</dbReference>
<dbReference type="PANTHER" id="PTHR24421:SF10">
    <property type="entry name" value="NITRATE_NITRITE SENSOR PROTEIN NARQ"/>
    <property type="match status" value="1"/>
</dbReference>
<dbReference type="EC" id="2.7.13.3" evidence="2"/>
<accession>C7XX57</accession>
<organism evidence="13 14">
    <name type="scientific">Limosilactobacillus coleohominis 101-4-CHN</name>
    <dbReference type="NCBI Taxonomy" id="575594"/>
    <lineage>
        <taxon>Bacteria</taxon>
        <taxon>Bacillati</taxon>
        <taxon>Bacillota</taxon>
        <taxon>Bacilli</taxon>
        <taxon>Lactobacillales</taxon>
        <taxon>Lactobacillaceae</taxon>
        <taxon>Limosilactobacillus</taxon>
    </lineage>
</organism>
<dbReference type="EMBL" id="GG698805">
    <property type="protein sequence ID" value="EEU29877.1"/>
    <property type="molecule type" value="Genomic_DNA"/>
</dbReference>
<dbReference type="InterPro" id="IPR050482">
    <property type="entry name" value="Sensor_HK_TwoCompSys"/>
</dbReference>
<dbReference type="GO" id="GO:0000155">
    <property type="term" value="F:phosphorelay sensor kinase activity"/>
    <property type="evidence" value="ECO:0007669"/>
    <property type="project" value="InterPro"/>
</dbReference>
<keyword evidence="10" id="KW-0812">Transmembrane</keyword>
<feature type="coiled-coil region" evidence="9">
    <location>
        <begin position="119"/>
        <end position="149"/>
    </location>
</feature>
<evidence type="ECO:0000256" key="8">
    <source>
        <dbReference type="ARBA" id="ARBA00023012"/>
    </source>
</evidence>
<dbReference type="Gene3D" id="1.20.5.1930">
    <property type="match status" value="1"/>
</dbReference>
<comment type="catalytic activity">
    <reaction evidence="1">
        <text>ATP + protein L-histidine = ADP + protein N-phospho-L-histidine.</text>
        <dbReference type="EC" id="2.7.13.3"/>
    </reaction>
</comment>
<evidence type="ECO:0000313" key="13">
    <source>
        <dbReference type="EMBL" id="EEU29877.1"/>
    </source>
</evidence>
<dbReference type="CDD" id="cd16917">
    <property type="entry name" value="HATPase_UhpB-NarQ-NarX-like"/>
    <property type="match status" value="1"/>
</dbReference>
<evidence type="ECO:0000256" key="5">
    <source>
        <dbReference type="ARBA" id="ARBA00022741"/>
    </source>
</evidence>
<feature type="domain" description="Signal transduction histidine kinase subgroup 3 dimerisation and phosphoacceptor" evidence="12">
    <location>
        <begin position="145"/>
        <end position="211"/>
    </location>
</feature>
<dbReference type="STRING" id="575594.HMPREF0501_01342"/>
<sequence>MPLILIFGLILMMPYLAKWLPAEILLIAQAVVILWLGSTMIDESQIIFEMACLPVLLFQELTVLRNFKYPPVVTILYAIPFFTGHKGLDIWLLLLEAVLTIVVLTYAAYYSVYRRFYQAEELTQTNHKLNQANAKIAELTSQRVRQEIARDLHDTLTQDIVGINMQLAVVKHLADQQDYPKMRQMLERTEGMTSSAIKESRQLIQQYRKAAEDQPQRSLKQAIVRLINDMRENYQLQTKLQFTQDLLIENEKLHDISQVVREALMNVVKHGRTTQAAVEIHHDQKWLTILIIDHGRRFVPPTKLTNHFGLKNMNERAAKHGGQVTVESLNDGVKVVARFKLEEETL</sequence>
<evidence type="ECO:0000256" key="6">
    <source>
        <dbReference type="ARBA" id="ARBA00022777"/>
    </source>
</evidence>
<keyword evidence="9" id="KW-0175">Coiled coil</keyword>
<dbReference type="PANTHER" id="PTHR24421">
    <property type="entry name" value="NITRATE/NITRITE SENSOR PROTEIN NARX-RELATED"/>
    <property type="match status" value="1"/>
</dbReference>
<dbReference type="Gene3D" id="3.30.565.10">
    <property type="entry name" value="Histidine kinase-like ATPase, C-terminal domain"/>
    <property type="match status" value="1"/>
</dbReference>
<dbReference type="GO" id="GO:0016020">
    <property type="term" value="C:membrane"/>
    <property type="evidence" value="ECO:0007669"/>
    <property type="project" value="InterPro"/>
</dbReference>
<proteinExistence type="predicted"/>
<evidence type="ECO:0000256" key="3">
    <source>
        <dbReference type="ARBA" id="ARBA00022553"/>
    </source>
</evidence>
<dbReference type="InterPro" id="IPR011712">
    <property type="entry name" value="Sig_transdc_His_kin_sub3_dim/P"/>
</dbReference>
<dbReference type="Proteomes" id="UP000003987">
    <property type="component" value="Unassembled WGS sequence"/>
</dbReference>